<name>A0A6A6RW40_9PLEO</name>
<feature type="coiled-coil region" evidence="1">
    <location>
        <begin position="153"/>
        <end position="187"/>
    </location>
</feature>
<sequence>MWKTLASSNGANTLNSHKTPTQSQQANPNGPNHPQSPPSSTQSSHRTYSLSGTIGTSIAPSIGRTLEDVQMEAEINKMMVQEMQSELEDLYRTVDTSKISLETAEVNLAKSKAKLASYEADAAAKDTVIKILQSSLAVLQNDVALNKASDLDFQAAKDELEAKHLTIKNLQSQLEDYRANADFNKQLFEECQIGLKARGDKVDALKAQLSMRNGLIQGYEQQVDILTKTVQAQADKMAAYEDFRMPKLDMPDMLDPQHVTETHQYEKSILQNRIEALEDANEEQTYKLKGLSSQVDTASEQIADARKTIESLKAQLASSEERYKLLYQAKEESDEALALEQKYTAALQASGMAHSTVVPTRADIQTISDLKAKLKTSTHEVTRAHEYIKKADQEMKHMQKVLDDDKEKLAKAKARRAKLGEDAEKAEAQINQLRSEKQGLEDFAHKAEATIAELGRTNQHLSKRSSEQEQLALKFSKQCEQLVKTFGAVEEDTQRRIDDAVQAGRDERLRLEACIAQQDKQIAALESKLKAEKAAHSQLASQNQNRLSFDRERLQLEAQVKQRDAQIADLDGKLKAEKAAGKQSASQAREQQTLDREQLETRLDSQADTIVELQTQLAAERSFSDQRVKEADEKRRLDKERKQSQIDRASARVHEVEAKLRAAEQARIPDDRDAKIARLQEDLRRSRLQNSRPAPSSEATAALESEIEQRLRCKIAHEQSAKLSDLENKLSRQESQLAEAKTRVSRRDEELLSLNRKLRQAEERARRRETAFLEAEDERMEDVALIQKKDAKIEELNARLLSLGIDGVDSDEDDTCQGAGEASTWSFAGI</sequence>
<reference evidence="3" key="1">
    <citation type="journal article" date="2020" name="Stud. Mycol.">
        <title>101 Dothideomycetes genomes: a test case for predicting lifestyles and emergence of pathogens.</title>
        <authorList>
            <person name="Haridas S."/>
            <person name="Albert R."/>
            <person name="Binder M."/>
            <person name="Bloem J."/>
            <person name="Labutti K."/>
            <person name="Salamov A."/>
            <person name="Andreopoulos B."/>
            <person name="Baker S."/>
            <person name="Barry K."/>
            <person name="Bills G."/>
            <person name="Bluhm B."/>
            <person name="Cannon C."/>
            <person name="Castanera R."/>
            <person name="Culley D."/>
            <person name="Daum C."/>
            <person name="Ezra D."/>
            <person name="Gonzalez J."/>
            <person name="Henrissat B."/>
            <person name="Kuo A."/>
            <person name="Liang C."/>
            <person name="Lipzen A."/>
            <person name="Lutzoni F."/>
            <person name="Magnuson J."/>
            <person name="Mondo S."/>
            <person name="Nolan M."/>
            <person name="Ohm R."/>
            <person name="Pangilinan J."/>
            <person name="Park H.-J."/>
            <person name="Ramirez L."/>
            <person name="Alfaro M."/>
            <person name="Sun H."/>
            <person name="Tritt A."/>
            <person name="Yoshinaga Y."/>
            <person name="Zwiers L.-H."/>
            <person name="Turgeon B."/>
            <person name="Goodwin S."/>
            <person name="Spatafora J."/>
            <person name="Crous P."/>
            <person name="Grigoriev I."/>
        </authorList>
    </citation>
    <scope>NUCLEOTIDE SEQUENCE</scope>
    <source>
        <strain evidence="3">CBS 473.64</strain>
    </source>
</reference>
<gene>
    <name evidence="3" type="ORF">P280DRAFT_527953</name>
</gene>
<feature type="coiled-coil region" evidence="1">
    <location>
        <begin position="716"/>
        <end position="778"/>
    </location>
</feature>
<feature type="region of interest" description="Disordered" evidence="2">
    <location>
        <begin position="623"/>
        <end position="652"/>
    </location>
</feature>
<dbReference type="OrthoDB" id="10642508at2759"/>
<evidence type="ECO:0000256" key="2">
    <source>
        <dbReference type="SAM" id="MobiDB-lite"/>
    </source>
</evidence>
<evidence type="ECO:0000256" key="1">
    <source>
        <dbReference type="SAM" id="Coils"/>
    </source>
</evidence>
<dbReference type="AlphaFoldDB" id="A0A6A6RW40"/>
<dbReference type="EMBL" id="MU006787">
    <property type="protein sequence ID" value="KAF2639377.1"/>
    <property type="molecule type" value="Genomic_DNA"/>
</dbReference>
<evidence type="ECO:0000313" key="4">
    <source>
        <dbReference type="Proteomes" id="UP000799753"/>
    </source>
</evidence>
<organism evidence="3 4">
    <name type="scientific">Massarina eburnea CBS 473.64</name>
    <dbReference type="NCBI Taxonomy" id="1395130"/>
    <lineage>
        <taxon>Eukaryota</taxon>
        <taxon>Fungi</taxon>
        <taxon>Dikarya</taxon>
        <taxon>Ascomycota</taxon>
        <taxon>Pezizomycotina</taxon>
        <taxon>Dothideomycetes</taxon>
        <taxon>Pleosporomycetidae</taxon>
        <taxon>Pleosporales</taxon>
        <taxon>Massarineae</taxon>
        <taxon>Massarinaceae</taxon>
        <taxon>Massarina</taxon>
    </lineage>
</organism>
<accession>A0A6A6RW40</accession>
<keyword evidence="4" id="KW-1185">Reference proteome</keyword>
<feature type="region of interest" description="Disordered" evidence="2">
    <location>
        <begin position="1"/>
        <end position="56"/>
    </location>
</feature>
<proteinExistence type="predicted"/>
<feature type="compositionally biased region" description="Polar residues" evidence="2">
    <location>
        <begin position="1"/>
        <end position="33"/>
    </location>
</feature>
<evidence type="ECO:0000313" key="3">
    <source>
        <dbReference type="EMBL" id="KAF2639377.1"/>
    </source>
</evidence>
<keyword evidence="1" id="KW-0175">Coiled coil</keyword>
<feature type="coiled-coil region" evidence="1">
    <location>
        <begin position="388"/>
        <end position="450"/>
    </location>
</feature>
<protein>
    <submittedName>
        <fullName evidence="3">Uncharacterized protein</fullName>
    </submittedName>
</protein>
<feature type="coiled-coil region" evidence="1">
    <location>
        <begin position="267"/>
        <end position="329"/>
    </location>
</feature>
<feature type="coiled-coil region" evidence="1">
    <location>
        <begin position="515"/>
        <end position="542"/>
    </location>
</feature>
<feature type="compositionally biased region" description="Polar residues" evidence="2">
    <location>
        <begin position="45"/>
        <end position="56"/>
    </location>
</feature>
<dbReference type="Proteomes" id="UP000799753">
    <property type="component" value="Unassembled WGS sequence"/>
</dbReference>